<dbReference type="AlphaFoldDB" id="A0A0G4FTJ6"/>
<sequence length="159" mass="17704">MAVWLWGVLRKECLTEGGGDLLFGTMPYTSDRILGYRTIRNHDILLFSPGKSRKEKADDMAKTADPIAGFPYATAKRIALLSLESSGCTRKSSWWTSTLLDACQKLKKRLRELGVYEPVVSPTGALNHQITLTGGIREGDMARLNSFQMDNVTFSFTPK</sequence>
<protein>
    <submittedName>
        <fullName evidence="1">Uncharacterized protein</fullName>
    </submittedName>
</protein>
<name>A0A0G4FTJ6_9ALVE</name>
<proteinExistence type="predicted"/>
<evidence type="ECO:0000313" key="1">
    <source>
        <dbReference type="EMBL" id="CEM18255.1"/>
    </source>
</evidence>
<gene>
    <name evidence="1" type="ORF">Cvel_18719</name>
</gene>
<accession>A0A0G4FTJ6</accession>
<reference evidence="1" key="1">
    <citation type="submission" date="2014-11" db="EMBL/GenBank/DDBJ databases">
        <authorList>
            <person name="Otto D Thomas"/>
            <person name="Naeem Raeece"/>
        </authorList>
    </citation>
    <scope>NUCLEOTIDE SEQUENCE</scope>
</reference>
<dbReference type="EMBL" id="CDMZ01000627">
    <property type="protein sequence ID" value="CEM18255.1"/>
    <property type="molecule type" value="Genomic_DNA"/>
</dbReference>
<dbReference type="VEuPathDB" id="CryptoDB:Cvel_18719"/>
<organism evidence="1">
    <name type="scientific">Chromera velia CCMP2878</name>
    <dbReference type="NCBI Taxonomy" id="1169474"/>
    <lineage>
        <taxon>Eukaryota</taxon>
        <taxon>Sar</taxon>
        <taxon>Alveolata</taxon>
        <taxon>Colpodellida</taxon>
        <taxon>Chromeraceae</taxon>
        <taxon>Chromera</taxon>
    </lineage>
</organism>